<sequence>MPRSKHSLYPCSSNSLSEIGGDHDLHRFPG</sequence>
<dbReference type="AlphaFoldDB" id="A0A8T2QF60"/>
<reference evidence="2" key="1">
    <citation type="submission" date="2021-08" db="EMBL/GenBank/DDBJ databases">
        <title>WGS assembly of Ceratopteris richardii.</title>
        <authorList>
            <person name="Marchant D.B."/>
            <person name="Chen G."/>
            <person name="Jenkins J."/>
            <person name="Shu S."/>
            <person name="Leebens-Mack J."/>
            <person name="Grimwood J."/>
            <person name="Schmutz J."/>
            <person name="Soltis P."/>
            <person name="Soltis D."/>
            <person name="Chen Z.-H."/>
        </authorList>
    </citation>
    <scope>NUCLEOTIDE SEQUENCE</scope>
    <source>
        <strain evidence="2">Whitten #5841</strain>
        <tissue evidence="2">Leaf</tissue>
    </source>
</reference>
<evidence type="ECO:0000256" key="1">
    <source>
        <dbReference type="SAM" id="MobiDB-lite"/>
    </source>
</evidence>
<keyword evidence="3" id="KW-1185">Reference proteome</keyword>
<feature type="compositionally biased region" description="Basic and acidic residues" evidence="1">
    <location>
        <begin position="20"/>
        <end position="30"/>
    </location>
</feature>
<comment type="caution">
    <text evidence="2">The sequence shown here is derived from an EMBL/GenBank/DDBJ whole genome shotgun (WGS) entry which is preliminary data.</text>
</comment>
<accession>A0A8T2QF60</accession>
<organism evidence="2 3">
    <name type="scientific">Ceratopteris richardii</name>
    <name type="common">Triangle waterfern</name>
    <dbReference type="NCBI Taxonomy" id="49495"/>
    <lineage>
        <taxon>Eukaryota</taxon>
        <taxon>Viridiplantae</taxon>
        <taxon>Streptophyta</taxon>
        <taxon>Embryophyta</taxon>
        <taxon>Tracheophyta</taxon>
        <taxon>Polypodiopsida</taxon>
        <taxon>Polypodiidae</taxon>
        <taxon>Polypodiales</taxon>
        <taxon>Pteridineae</taxon>
        <taxon>Pteridaceae</taxon>
        <taxon>Parkerioideae</taxon>
        <taxon>Ceratopteris</taxon>
    </lineage>
</organism>
<dbReference type="EMBL" id="CM035441">
    <property type="protein sequence ID" value="KAH7281811.1"/>
    <property type="molecule type" value="Genomic_DNA"/>
</dbReference>
<dbReference type="Proteomes" id="UP000825935">
    <property type="component" value="Chromosome 36"/>
</dbReference>
<name>A0A8T2QF60_CERRI</name>
<protein>
    <submittedName>
        <fullName evidence="2">Uncharacterized protein</fullName>
    </submittedName>
</protein>
<evidence type="ECO:0000313" key="3">
    <source>
        <dbReference type="Proteomes" id="UP000825935"/>
    </source>
</evidence>
<gene>
    <name evidence="2" type="ORF">KP509_36G064200</name>
</gene>
<feature type="region of interest" description="Disordered" evidence="1">
    <location>
        <begin position="1"/>
        <end position="30"/>
    </location>
</feature>
<proteinExistence type="predicted"/>
<evidence type="ECO:0000313" key="2">
    <source>
        <dbReference type="EMBL" id="KAH7281811.1"/>
    </source>
</evidence>